<reference evidence="3 4" key="1">
    <citation type="submission" date="2020-08" db="EMBL/GenBank/DDBJ databases">
        <title>Genome public.</title>
        <authorList>
            <person name="Liu C."/>
            <person name="Sun Q."/>
        </authorList>
    </citation>
    <scope>NUCLEOTIDE SEQUENCE [LARGE SCALE GENOMIC DNA]</scope>
    <source>
        <strain evidence="3 4">NSJ-10</strain>
    </source>
</reference>
<feature type="transmembrane region" description="Helical" evidence="1">
    <location>
        <begin position="142"/>
        <end position="161"/>
    </location>
</feature>
<dbReference type="EMBL" id="JACOOX010000001">
    <property type="protein sequence ID" value="MBC5661328.1"/>
    <property type="molecule type" value="Genomic_DNA"/>
</dbReference>
<dbReference type="Gene3D" id="3.30.565.10">
    <property type="entry name" value="Histidine kinase-like ATPase, C-terminal domain"/>
    <property type="match status" value="1"/>
</dbReference>
<feature type="transmembrane region" description="Helical" evidence="1">
    <location>
        <begin position="12"/>
        <end position="31"/>
    </location>
</feature>
<evidence type="ECO:0000259" key="2">
    <source>
        <dbReference type="Pfam" id="PF02518"/>
    </source>
</evidence>
<name>A0A8I0DQS1_9FIRM</name>
<feature type="transmembrane region" description="Helical" evidence="1">
    <location>
        <begin position="83"/>
        <end position="103"/>
    </location>
</feature>
<dbReference type="SUPFAM" id="SSF55874">
    <property type="entry name" value="ATPase domain of HSP90 chaperone/DNA topoisomerase II/histidine kinase"/>
    <property type="match status" value="1"/>
</dbReference>
<dbReference type="InterPro" id="IPR003594">
    <property type="entry name" value="HATPase_dom"/>
</dbReference>
<evidence type="ECO:0000256" key="1">
    <source>
        <dbReference type="SAM" id="Phobius"/>
    </source>
</evidence>
<keyword evidence="1" id="KW-1133">Transmembrane helix</keyword>
<dbReference type="Pfam" id="PF02518">
    <property type="entry name" value="HATPase_c"/>
    <property type="match status" value="1"/>
</dbReference>
<feature type="transmembrane region" description="Helical" evidence="1">
    <location>
        <begin position="167"/>
        <end position="186"/>
    </location>
</feature>
<evidence type="ECO:0000313" key="4">
    <source>
        <dbReference type="Proteomes" id="UP000615234"/>
    </source>
</evidence>
<protein>
    <submittedName>
        <fullName evidence="3">GHKL domain-containing protein</fullName>
    </submittedName>
</protein>
<feature type="domain" description="Histidine kinase/HSP90-like ATPase" evidence="2">
    <location>
        <begin position="305"/>
        <end position="405"/>
    </location>
</feature>
<keyword evidence="4" id="KW-1185">Reference proteome</keyword>
<feature type="transmembrane region" description="Helical" evidence="1">
    <location>
        <begin position="43"/>
        <end position="63"/>
    </location>
</feature>
<comment type="caution">
    <text evidence="3">The sequence shown here is derived from an EMBL/GenBank/DDBJ whole genome shotgun (WGS) entry which is preliminary data.</text>
</comment>
<gene>
    <name evidence="3" type="ORF">H8S09_00215</name>
</gene>
<keyword evidence="1" id="KW-0812">Transmembrane</keyword>
<dbReference type="RefSeq" id="WP_117808081.1">
    <property type="nucleotide sequence ID" value="NZ_JACOOX010000001.1"/>
</dbReference>
<sequence length="422" mass="48011">MSSILSLASNLFYIWTIRLFGSSGCISGKCRKIAGKSQYPWKQAAVTGIYLAVFMIAAEKLVYRYFIMVGSHADVGKETFIRLQISAVSISRIILLVFIKLNILAWRMLWRSHHANVGAPDMDETCPDPLLVLQYKVTFGDFVEVFCVPVITLALFTHFRTACGGKHFPAIVLLLYAVNILSSNLYRQERNGQIREVNVRTMRAEAEQYKAYSFSLGKVWQEFRKFRHDLKKQYMLECVYLENGQYELLHQEYEKALAVVVAKEVISGHVLIDAILSYKKREASERGIEITTWISVPIDLAINDHHLNMLLGNILDNAVKYTIRGGKIGIKILYDRSNLMIVCRNTIKEMTANSIQISGPVGGAEKQIPGLRNGQAERNPHGLGLQIVQEVVAFYNGTFEIKKSEFEYVVRAFLELQYQKLH</sequence>
<accession>A0A8I0DQS1</accession>
<keyword evidence="1" id="KW-0472">Membrane</keyword>
<evidence type="ECO:0000313" key="3">
    <source>
        <dbReference type="EMBL" id="MBC5661328.1"/>
    </source>
</evidence>
<dbReference type="InterPro" id="IPR036890">
    <property type="entry name" value="HATPase_C_sf"/>
</dbReference>
<dbReference type="AlphaFoldDB" id="A0A8I0DQS1"/>
<organism evidence="3 4">
    <name type="scientific">Coprococcus hominis</name>
    <name type="common">ex Liu et al. 2022</name>
    <dbReference type="NCBI Taxonomy" id="2763039"/>
    <lineage>
        <taxon>Bacteria</taxon>
        <taxon>Bacillati</taxon>
        <taxon>Bacillota</taxon>
        <taxon>Clostridia</taxon>
        <taxon>Lachnospirales</taxon>
        <taxon>Lachnospiraceae</taxon>
        <taxon>Coprococcus</taxon>
    </lineage>
</organism>
<proteinExistence type="predicted"/>
<dbReference type="Proteomes" id="UP000615234">
    <property type="component" value="Unassembled WGS sequence"/>
</dbReference>